<dbReference type="STRING" id="5454.A0A163M9P7"/>
<comment type="caution">
    <text evidence="3">The sequence shown here is derived from an EMBL/GenBank/DDBJ whole genome shotgun (WGS) entry which is preliminary data.</text>
</comment>
<dbReference type="EMBL" id="JYNV01000015">
    <property type="protein sequence ID" value="KZM28524.1"/>
    <property type="molecule type" value="Genomic_DNA"/>
</dbReference>
<keyword evidence="2" id="KW-0812">Transmembrane</keyword>
<dbReference type="Pfam" id="PF11374">
    <property type="entry name" value="DUF3176"/>
    <property type="match status" value="1"/>
</dbReference>
<feature type="compositionally biased region" description="Pro residues" evidence="1">
    <location>
        <begin position="1"/>
        <end position="11"/>
    </location>
</feature>
<evidence type="ECO:0000256" key="1">
    <source>
        <dbReference type="SAM" id="MobiDB-lite"/>
    </source>
</evidence>
<dbReference type="Proteomes" id="UP000076837">
    <property type="component" value="Unassembled WGS sequence"/>
</dbReference>
<dbReference type="InterPro" id="IPR021514">
    <property type="entry name" value="DUF3176"/>
</dbReference>
<sequence length="602" mass="68283">MSHKPLPPTPTHPDLQSVPEPDGRNFNEAPTSYQASNPESKPLDITQRIERKLALYNASQNAFKRWVFEIISWFISAGIIIGILLDSKDKPLSQRPLAMSINNVLSKIASAALILPISEAIGQLKWAWFHGSRSRDMIDFEIFDKASRGAWGSFLLLFRTRGRSLAAMGAVLTLLLLATDTFFQQVSDLSERWIEQGHGDIPRIIQYEGDNQITFQDGYPLESDELNLRRVTLQYFYYNGSHPVTFGNGTRPDIPLSCPSSRCEWDPYETLGLDWLSDLKGKDDVYPNGTACGYWLNSTSSEPVLMSGFKVETSPNSSTEGEALLMRMLPLNRPISLAERLSGLLYGGSIRYKDVYAPFLDTLITVHSSYSWGNYEEIVTDTFFNNTGREHPAPWDSTPLVIDGAESNWVTFKRNYSIYPASMDPATDGFGVSNETHTRTQVLFEDIFPSLITVSHRTARPKWRTRVSWWLANYIRFYEYCPWLAPNDINTYMERFATAMTDSLRTHKSAEYLPGRAYTQTTFVSVHWEWLTFPLTMLFLSLTFLVATIVKTSNGVDGSILPKEVRRDLKSPGSSSRQVKKVKIRLLPNQGWRVSGQRSPLQ</sequence>
<feature type="region of interest" description="Disordered" evidence="1">
    <location>
        <begin position="1"/>
        <end position="41"/>
    </location>
</feature>
<proteinExistence type="predicted"/>
<dbReference type="PANTHER" id="PTHR35394:SF5">
    <property type="entry name" value="DUF3176 DOMAIN-CONTAINING PROTEIN"/>
    <property type="match status" value="1"/>
</dbReference>
<organism evidence="3 4">
    <name type="scientific">Didymella rabiei</name>
    <name type="common">Chickpea ascochyta blight fungus</name>
    <name type="synonym">Mycosphaerella rabiei</name>
    <dbReference type="NCBI Taxonomy" id="5454"/>
    <lineage>
        <taxon>Eukaryota</taxon>
        <taxon>Fungi</taxon>
        <taxon>Dikarya</taxon>
        <taxon>Ascomycota</taxon>
        <taxon>Pezizomycotina</taxon>
        <taxon>Dothideomycetes</taxon>
        <taxon>Pleosporomycetidae</taxon>
        <taxon>Pleosporales</taxon>
        <taxon>Pleosporineae</taxon>
        <taxon>Didymellaceae</taxon>
        <taxon>Ascochyta</taxon>
    </lineage>
</organism>
<reference evidence="3 4" key="1">
    <citation type="journal article" date="2016" name="Sci. Rep.">
        <title>Draft genome sequencing and secretome analysis of fungal phytopathogen Ascochyta rabiei provides insight into the necrotrophic effector repertoire.</title>
        <authorList>
            <person name="Verma S."/>
            <person name="Gazara R.K."/>
            <person name="Nizam S."/>
            <person name="Parween S."/>
            <person name="Chattopadhyay D."/>
            <person name="Verma P.K."/>
        </authorList>
    </citation>
    <scope>NUCLEOTIDE SEQUENCE [LARGE SCALE GENOMIC DNA]</scope>
    <source>
        <strain evidence="3 4">ArDII</strain>
    </source>
</reference>
<feature type="compositionally biased region" description="Polar residues" evidence="1">
    <location>
        <begin position="28"/>
        <end position="39"/>
    </location>
</feature>
<keyword evidence="2" id="KW-0472">Membrane</keyword>
<feature type="transmembrane region" description="Helical" evidence="2">
    <location>
        <begin position="66"/>
        <end position="85"/>
    </location>
</feature>
<evidence type="ECO:0000313" key="4">
    <source>
        <dbReference type="Proteomes" id="UP000076837"/>
    </source>
</evidence>
<evidence type="ECO:0000256" key="2">
    <source>
        <dbReference type="SAM" id="Phobius"/>
    </source>
</evidence>
<name>A0A163M9P7_DIDRA</name>
<dbReference type="PANTHER" id="PTHR35394">
    <property type="entry name" value="DUF3176 DOMAIN-CONTAINING PROTEIN"/>
    <property type="match status" value="1"/>
</dbReference>
<protein>
    <submittedName>
        <fullName evidence="3">Uncharacterized protein</fullName>
    </submittedName>
</protein>
<keyword evidence="2" id="KW-1133">Transmembrane helix</keyword>
<keyword evidence="4" id="KW-1185">Reference proteome</keyword>
<gene>
    <name evidence="3" type="ORF">ST47_g316</name>
</gene>
<dbReference type="AlphaFoldDB" id="A0A163M9P7"/>
<accession>A0A163M9P7</accession>
<evidence type="ECO:0000313" key="3">
    <source>
        <dbReference type="EMBL" id="KZM28524.1"/>
    </source>
</evidence>